<sequence length="358" mass="39747">MKIVSLVFILFLVSCGSKQEKTLPVVKKLTESVYASVTIEPDSLYEAHAVVNGILERNLIEEGAFVSKDTPLMHITNSSSELTAENALLSLQLSTSNYQGNSTVLKELNDDIKTAELTLRNDSINFKRQENLWNQNIGSKIEYDTRKLAYQRSVNQLKVLLNKFNRTKKELQTQAKLAQNTYKTSKINTDDYTITSKINGKVYALYKNAGENVTTMEPLASVGSATDFIIELLVDEVDIVKIEKGQKALISLDAYSSTVFEALVTKIYPQKDSRTQTFKVEALFINMPDKLYPGLSGEGNIVISEKNNALIIPKEYLVNGNTVLTEDGLVPVVIGLQNLNEAEVIKGIAADTEIIKPE</sequence>
<accession>E6XF84</accession>
<dbReference type="HOGENOM" id="CLU_018816_14_0_10"/>
<evidence type="ECO:0000313" key="4">
    <source>
        <dbReference type="Proteomes" id="UP000008634"/>
    </source>
</evidence>
<dbReference type="SUPFAM" id="SSF111369">
    <property type="entry name" value="HlyD-like secretion proteins"/>
    <property type="match status" value="1"/>
</dbReference>
<proteinExistence type="predicted"/>
<dbReference type="InterPro" id="IPR058792">
    <property type="entry name" value="Beta-barrel_RND_2"/>
</dbReference>
<feature type="coiled-coil region" evidence="1">
    <location>
        <begin position="154"/>
        <end position="181"/>
    </location>
</feature>
<dbReference type="OrthoDB" id="869610at2"/>
<reference evidence="3 4" key="1">
    <citation type="journal article" date="2010" name="Stand. Genomic Sci.">
        <title>Complete genome sequence of Cellulophaga algicola type strain (IC166).</title>
        <authorList>
            <person name="Abt B."/>
            <person name="Lu M."/>
            <person name="Misra M."/>
            <person name="Han C."/>
            <person name="Nolan M."/>
            <person name="Lucas S."/>
            <person name="Hammon N."/>
            <person name="Deshpande S."/>
            <person name="Cheng J.F."/>
            <person name="Tapia R."/>
            <person name="Goodwin L."/>
            <person name="Pitluck S."/>
            <person name="Liolios K."/>
            <person name="Pagani I."/>
            <person name="Ivanova N."/>
            <person name="Mavromatis K."/>
            <person name="Ovchinikova G."/>
            <person name="Pati A."/>
            <person name="Chen A."/>
            <person name="Palaniappan K."/>
            <person name="Land M."/>
            <person name="Hauser L."/>
            <person name="Chang Y.J."/>
            <person name="Jeffries C.D."/>
            <person name="Detter J.C."/>
            <person name="Brambilla E."/>
            <person name="Rohde M."/>
            <person name="Tindall B.J."/>
            <person name="Goker M."/>
            <person name="Woyke T."/>
            <person name="Bristow J."/>
            <person name="Eisen J.A."/>
            <person name="Markowitz V."/>
            <person name="Hugenholtz P."/>
            <person name="Kyrpides N.C."/>
            <person name="Klenk H.P."/>
            <person name="Lapidus A."/>
        </authorList>
    </citation>
    <scope>NUCLEOTIDE SEQUENCE [LARGE SCALE GENOMIC DNA]</scope>
    <source>
        <strain evidence="4">DSM 14237 / IC166 / ACAM 630</strain>
    </source>
</reference>
<dbReference type="AlphaFoldDB" id="E6XF84"/>
<gene>
    <name evidence="3" type="ordered locus">Celal_3045</name>
</gene>
<organism evidence="3 4">
    <name type="scientific">Cellulophaga algicola (strain DSM 14237 / IC166 / ACAM 630)</name>
    <dbReference type="NCBI Taxonomy" id="688270"/>
    <lineage>
        <taxon>Bacteria</taxon>
        <taxon>Pseudomonadati</taxon>
        <taxon>Bacteroidota</taxon>
        <taxon>Flavobacteriia</taxon>
        <taxon>Flavobacteriales</taxon>
        <taxon>Flavobacteriaceae</taxon>
        <taxon>Cellulophaga</taxon>
    </lineage>
</organism>
<dbReference type="Gene3D" id="2.40.30.170">
    <property type="match status" value="1"/>
</dbReference>
<keyword evidence="1" id="KW-0175">Coiled coil</keyword>
<dbReference type="GO" id="GO:1990281">
    <property type="term" value="C:efflux pump complex"/>
    <property type="evidence" value="ECO:0007669"/>
    <property type="project" value="TreeGrafter"/>
</dbReference>
<dbReference type="STRING" id="688270.Celal_3045"/>
<dbReference type="RefSeq" id="WP_013551783.1">
    <property type="nucleotide sequence ID" value="NC_014934.1"/>
</dbReference>
<dbReference type="Proteomes" id="UP000008634">
    <property type="component" value="Chromosome"/>
</dbReference>
<evidence type="ECO:0000256" key="1">
    <source>
        <dbReference type="SAM" id="Coils"/>
    </source>
</evidence>
<dbReference type="PROSITE" id="PS51257">
    <property type="entry name" value="PROKAR_LIPOPROTEIN"/>
    <property type="match status" value="1"/>
</dbReference>
<feature type="domain" description="CusB-like beta-barrel" evidence="2">
    <location>
        <begin position="233"/>
        <end position="298"/>
    </location>
</feature>
<dbReference type="GO" id="GO:0015562">
    <property type="term" value="F:efflux transmembrane transporter activity"/>
    <property type="evidence" value="ECO:0007669"/>
    <property type="project" value="TreeGrafter"/>
</dbReference>
<protein>
    <submittedName>
        <fullName evidence="3">Secretion protein HlyD family protein</fullName>
    </submittedName>
</protein>
<keyword evidence="4" id="KW-1185">Reference proteome</keyword>
<dbReference type="KEGG" id="cao:Celal_3045"/>
<dbReference type="Pfam" id="PF25954">
    <property type="entry name" value="Beta-barrel_RND_2"/>
    <property type="match status" value="1"/>
</dbReference>
<name>E6XF84_CELAD</name>
<dbReference type="PANTHER" id="PTHR30469">
    <property type="entry name" value="MULTIDRUG RESISTANCE PROTEIN MDTA"/>
    <property type="match status" value="1"/>
</dbReference>
<dbReference type="EMBL" id="CP002453">
    <property type="protein sequence ID" value="ADV50320.1"/>
    <property type="molecule type" value="Genomic_DNA"/>
</dbReference>
<evidence type="ECO:0000259" key="2">
    <source>
        <dbReference type="Pfam" id="PF25954"/>
    </source>
</evidence>
<evidence type="ECO:0000313" key="3">
    <source>
        <dbReference type="EMBL" id="ADV50320.1"/>
    </source>
</evidence>
<dbReference type="eggNOG" id="COG0845">
    <property type="taxonomic scope" value="Bacteria"/>
</dbReference>
<dbReference type="PANTHER" id="PTHR30469:SF33">
    <property type="entry name" value="SLR1207 PROTEIN"/>
    <property type="match status" value="1"/>
</dbReference>